<accession>A0A820E1W4</accession>
<dbReference type="Proteomes" id="UP000663862">
    <property type="component" value="Unassembled WGS sequence"/>
</dbReference>
<dbReference type="AlphaFoldDB" id="A0A820E1W4"/>
<evidence type="ECO:0000313" key="2">
    <source>
        <dbReference type="Proteomes" id="UP000663862"/>
    </source>
</evidence>
<evidence type="ECO:0000313" key="1">
    <source>
        <dbReference type="EMBL" id="CAF4240179.1"/>
    </source>
</evidence>
<comment type="caution">
    <text evidence="1">The sequence shown here is derived from an EMBL/GenBank/DDBJ whole genome shotgun (WGS) entry which is preliminary data.</text>
</comment>
<dbReference type="EMBL" id="CAJOBQ010000064">
    <property type="protein sequence ID" value="CAF4240179.1"/>
    <property type="molecule type" value="Genomic_DNA"/>
</dbReference>
<name>A0A820E1W4_9BILA</name>
<organism evidence="1 2">
    <name type="scientific">Rotaria socialis</name>
    <dbReference type="NCBI Taxonomy" id="392032"/>
    <lineage>
        <taxon>Eukaryota</taxon>
        <taxon>Metazoa</taxon>
        <taxon>Spiralia</taxon>
        <taxon>Gnathifera</taxon>
        <taxon>Rotifera</taxon>
        <taxon>Eurotatoria</taxon>
        <taxon>Bdelloidea</taxon>
        <taxon>Philodinida</taxon>
        <taxon>Philodinidae</taxon>
        <taxon>Rotaria</taxon>
    </lineage>
</organism>
<gene>
    <name evidence="1" type="ORF">TSG867_LOCUS2422</name>
</gene>
<reference evidence="1" key="1">
    <citation type="submission" date="2021-02" db="EMBL/GenBank/DDBJ databases">
        <authorList>
            <person name="Nowell W R."/>
        </authorList>
    </citation>
    <scope>NUCLEOTIDE SEQUENCE</scope>
</reference>
<sequence>MKVVTPFELNTIKYRDKYTFEQIKSRPNNWWHPINNFNQQREWRKCRRQRRNRFLRLATNRSDSLTASLLILADHAFKMSRKPIIKNKTTIHVKLEKAIDYNTQMIRRLVKNGNSVPDKM</sequence>
<proteinExistence type="predicted"/>
<protein>
    <submittedName>
        <fullName evidence="1">Uncharacterized protein</fullName>
    </submittedName>
</protein>